<dbReference type="RefSeq" id="WP_184963801.1">
    <property type="nucleotide sequence ID" value="NZ_JACHIN010000005.1"/>
</dbReference>
<proteinExistence type="predicted"/>
<evidence type="ECO:0008006" key="4">
    <source>
        <dbReference type="Google" id="ProtNLM"/>
    </source>
</evidence>
<feature type="chain" id="PRO_5030914376" description="Peptidase inhibitor family I36 protein" evidence="1">
    <location>
        <begin position="25"/>
        <end position="137"/>
    </location>
</feature>
<evidence type="ECO:0000313" key="2">
    <source>
        <dbReference type="EMBL" id="MBB5078783.1"/>
    </source>
</evidence>
<dbReference type="EMBL" id="JACHIN010000005">
    <property type="protein sequence ID" value="MBB5078783.1"/>
    <property type="molecule type" value="Genomic_DNA"/>
</dbReference>
<keyword evidence="1" id="KW-0732">Signal</keyword>
<organism evidence="2 3">
    <name type="scientific">Nonomuraea endophytica</name>
    <dbReference type="NCBI Taxonomy" id="714136"/>
    <lineage>
        <taxon>Bacteria</taxon>
        <taxon>Bacillati</taxon>
        <taxon>Actinomycetota</taxon>
        <taxon>Actinomycetes</taxon>
        <taxon>Streptosporangiales</taxon>
        <taxon>Streptosporangiaceae</taxon>
        <taxon>Nonomuraea</taxon>
    </lineage>
</organism>
<evidence type="ECO:0000256" key="1">
    <source>
        <dbReference type="SAM" id="SignalP"/>
    </source>
</evidence>
<gene>
    <name evidence="2" type="ORF">HNR40_004269</name>
</gene>
<evidence type="ECO:0000313" key="3">
    <source>
        <dbReference type="Proteomes" id="UP000568380"/>
    </source>
</evidence>
<reference evidence="2 3" key="1">
    <citation type="submission" date="2020-08" db="EMBL/GenBank/DDBJ databases">
        <title>Genomic Encyclopedia of Type Strains, Phase IV (KMG-IV): sequencing the most valuable type-strain genomes for metagenomic binning, comparative biology and taxonomic classification.</title>
        <authorList>
            <person name="Goeker M."/>
        </authorList>
    </citation>
    <scope>NUCLEOTIDE SEQUENCE [LARGE SCALE GENOMIC DNA]</scope>
    <source>
        <strain evidence="2 3">DSM 45385</strain>
    </source>
</reference>
<dbReference type="Proteomes" id="UP000568380">
    <property type="component" value="Unassembled WGS sequence"/>
</dbReference>
<feature type="signal peptide" evidence="1">
    <location>
        <begin position="1"/>
        <end position="24"/>
    </location>
</feature>
<keyword evidence="3" id="KW-1185">Reference proteome</keyword>
<accession>A0A7W8A5S2</accession>
<sequence length="137" mass="14595">MKRVAIAGLMVAAGLVSSSSPATADAGGPKYGCAVGDICFYEDSGLTKKISTGQTGNWSGSGTYSATRAVFNNGTMGGFDHVNLTIRYTWENQVMEDTICVHVAEPRKAWLGIARFDFPLDPIRVQWVPADTVGCDV</sequence>
<comment type="caution">
    <text evidence="2">The sequence shown here is derived from an EMBL/GenBank/DDBJ whole genome shotgun (WGS) entry which is preliminary data.</text>
</comment>
<protein>
    <recommendedName>
        <fullName evidence="4">Peptidase inhibitor family I36 protein</fullName>
    </recommendedName>
</protein>
<dbReference type="AlphaFoldDB" id="A0A7W8A5S2"/>
<name>A0A7W8A5S2_9ACTN</name>